<sequence length="48" mass="5197">MEISTKSEEGRGLLSTAEALQLMLAFGGFVLTFVGVVVALIELKDKRK</sequence>
<evidence type="ECO:0008006" key="4">
    <source>
        <dbReference type="Google" id="ProtNLM"/>
    </source>
</evidence>
<protein>
    <recommendedName>
        <fullName evidence="4">Holin-like toxin</fullName>
    </recommendedName>
</protein>
<dbReference type="Pfam" id="PF16935">
    <property type="entry name" value="Hol_Tox"/>
    <property type="match status" value="1"/>
</dbReference>
<feature type="transmembrane region" description="Helical" evidence="1">
    <location>
        <begin position="20"/>
        <end position="41"/>
    </location>
</feature>
<organism evidence="2 3">
    <name type="scientific">Candidatus Enterococcus ferrettii</name>
    <dbReference type="NCBI Taxonomy" id="2815324"/>
    <lineage>
        <taxon>Bacteria</taxon>
        <taxon>Bacillati</taxon>
        <taxon>Bacillota</taxon>
        <taxon>Bacilli</taxon>
        <taxon>Lactobacillales</taxon>
        <taxon>Enterococcaceae</taxon>
        <taxon>Enterococcus</taxon>
    </lineage>
</organism>
<reference evidence="2 3" key="1">
    <citation type="submission" date="2021-03" db="EMBL/GenBank/DDBJ databases">
        <authorList>
            <person name="Gilmore M.S."/>
            <person name="Schwartzman J."/>
            <person name="Van Tyne D."/>
            <person name="Martin M."/>
            <person name="Earl A.M."/>
            <person name="Manson A.L."/>
            <person name="Straub T."/>
            <person name="Salamzade R."/>
            <person name="Saavedra J."/>
            <person name="Lebreton F."/>
            <person name="Prichula J."/>
            <person name="Schaufler K."/>
            <person name="Gaca A."/>
            <person name="Sgardioli B."/>
            <person name="Wagenaar J."/>
            <person name="Strong T."/>
        </authorList>
    </citation>
    <scope>NUCLEOTIDE SEQUENCE [LARGE SCALE GENOMIC DNA]</scope>
    <source>
        <strain evidence="2 3">665A</strain>
    </source>
</reference>
<evidence type="ECO:0000256" key="1">
    <source>
        <dbReference type="SAM" id="Phobius"/>
    </source>
</evidence>
<reference evidence="2 3" key="2">
    <citation type="submission" date="2024-02" db="EMBL/GenBank/DDBJ databases">
        <title>The Genome Sequence of Enterococcus sp. DIV0159.</title>
        <authorList>
            <person name="Earl A."/>
            <person name="Manson A."/>
            <person name="Gilmore M."/>
            <person name="Sanders J."/>
            <person name="Shea T."/>
            <person name="Howe W."/>
            <person name="Livny J."/>
            <person name="Cuomo C."/>
            <person name="Neafsey D."/>
            <person name="Birren B."/>
        </authorList>
    </citation>
    <scope>NUCLEOTIDE SEQUENCE [LARGE SCALE GENOMIC DNA]</scope>
    <source>
        <strain evidence="2 3">665A</strain>
    </source>
</reference>
<keyword evidence="1" id="KW-0472">Membrane</keyword>
<keyword evidence="1" id="KW-1133">Transmembrane helix</keyword>
<evidence type="ECO:0000313" key="2">
    <source>
        <dbReference type="EMBL" id="MEO1768339.1"/>
    </source>
</evidence>
<comment type="caution">
    <text evidence="2">The sequence shown here is derived from an EMBL/GenBank/DDBJ whole genome shotgun (WGS) entry which is preliminary data.</text>
</comment>
<dbReference type="InterPro" id="IPR031616">
    <property type="entry name" value="BsrE-like"/>
</dbReference>
<dbReference type="RefSeq" id="WP_010758334.1">
    <property type="nucleotide sequence ID" value="NZ_JAFREL020000001.1"/>
</dbReference>
<accession>A0ABV0ELM4</accession>
<keyword evidence="3" id="KW-1185">Reference proteome</keyword>
<keyword evidence="1" id="KW-0812">Transmembrane</keyword>
<evidence type="ECO:0000313" key="3">
    <source>
        <dbReference type="Proteomes" id="UP000664357"/>
    </source>
</evidence>
<dbReference type="EMBL" id="JAFREL020000001">
    <property type="protein sequence ID" value="MEO1768339.1"/>
    <property type="molecule type" value="Genomic_DNA"/>
</dbReference>
<gene>
    <name evidence="2" type="ORF">JZO67_000250</name>
</gene>
<name>A0ABV0ELM4_9ENTE</name>
<dbReference type="Proteomes" id="UP000664357">
    <property type="component" value="Unassembled WGS sequence"/>
</dbReference>
<proteinExistence type="predicted"/>